<keyword evidence="2" id="KW-1185">Reference proteome</keyword>
<name>A0A139HEM7_9PEZI</name>
<accession>A0A139HEM7</accession>
<gene>
    <name evidence="1" type="ORF">AC578_5730</name>
</gene>
<dbReference type="Proteomes" id="UP000070133">
    <property type="component" value="Unassembled WGS sequence"/>
</dbReference>
<organism evidence="1 2">
    <name type="scientific">Pseudocercospora eumusae</name>
    <dbReference type="NCBI Taxonomy" id="321146"/>
    <lineage>
        <taxon>Eukaryota</taxon>
        <taxon>Fungi</taxon>
        <taxon>Dikarya</taxon>
        <taxon>Ascomycota</taxon>
        <taxon>Pezizomycotina</taxon>
        <taxon>Dothideomycetes</taxon>
        <taxon>Dothideomycetidae</taxon>
        <taxon>Mycosphaerellales</taxon>
        <taxon>Mycosphaerellaceae</taxon>
        <taxon>Pseudocercospora</taxon>
    </lineage>
</organism>
<comment type="caution">
    <text evidence="1">The sequence shown here is derived from an EMBL/GenBank/DDBJ whole genome shotgun (WGS) entry which is preliminary data.</text>
</comment>
<dbReference type="AlphaFoldDB" id="A0A139HEM7"/>
<dbReference type="EMBL" id="LFZN01000065">
    <property type="protein sequence ID" value="KXT00910.1"/>
    <property type="molecule type" value="Genomic_DNA"/>
</dbReference>
<reference evidence="1 2" key="1">
    <citation type="submission" date="2015-07" db="EMBL/GenBank/DDBJ databases">
        <title>Comparative genomics of the Sigatoka disease complex on banana suggests a link between parallel evolutionary changes in Pseudocercospora fijiensis and Pseudocercospora eumusae and increased virulence on the banana host.</title>
        <authorList>
            <person name="Chang T.-C."/>
            <person name="Salvucci A."/>
            <person name="Crous P.W."/>
            <person name="Stergiopoulos I."/>
        </authorList>
    </citation>
    <scope>NUCLEOTIDE SEQUENCE [LARGE SCALE GENOMIC DNA]</scope>
    <source>
        <strain evidence="1 2">CBS 114824</strain>
    </source>
</reference>
<evidence type="ECO:0000313" key="1">
    <source>
        <dbReference type="EMBL" id="KXT00910.1"/>
    </source>
</evidence>
<proteinExistence type="predicted"/>
<protein>
    <submittedName>
        <fullName evidence="1">Uncharacterized protein</fullName>
    </submittedName>
</protein>
<sequence length="105" mass="11742">MVFQQPPAPKTCKSKSKERVCFEVDTAHESLARERHQSLFHPLSASQFAYRSTHAHIQAILGSPRLISHHRFSFATSQVTELATDFYCAFLAESQLSNGGGNVKH</sequence>
<evidence type="ECO:0000313" key="2">
    <source>
        <dbReference type="Proteomes" id="UP000070133"/>
    </source>
</evidence>